<dbReference type="InterPro" id="IPR000847">
    <property type="entry name" value="LysR_HTH_N"/>
</dbReference>
<comment type="similarity">
    <text evidence="1">Belongs to the LysR transcriptional regulatory family.</text>
</comment>
<dbReference type="Proteomes" id="UP000184510">
    <property type="component" value="Unassembled WGS sequence"/>
</dbReference>
<keyword evidence="4" id="KW-0804">Transcription</keyword>
<evidence type="ECO:0000256" key="4">
    <source>
        <dbReference type="ARBA" id="ARBA00023163"/>
    </source>
</evidence>
<dbReference type="InterPro" id="IPR036390">
    <property type="entry name" value="WH_DNA-bd_sf"/>
</dbReference>
<name>A0A1M6HZ11_9BACT</name>
<reference evidence="6 7" key="1">
    <citation type="submission" date="2016-11" db="EMBL/GenBank/DDBJ databases">
        <authorList>
            <person name="Jaros S."/>
            <person name="Januszkiewicz K."/>
            <person name="Wedrychowicz H."/>
        </authorList>
    </citation>
    <scope>NUCLEOTIDE SEQUENCE [LARGE SCALE GENOMIC DNA]</scope>
    <source>
        <strain evidence="6 7">DSM 18772</strain>
    </source>
</reference>
<dbReference type="SUPFAM" id="SSF46785">
    <property type="entry name" value="Winged helix' DNA-binding domain"/>
    <property type="match status" value="1"/>
</dbReference>
<dbReference type="Gene3D" id="3.40.190.290">
    <property type="match status" value="1"/>
</dbReference>
<dbReference type="PANTHER" id="PTHR30126">
    <property type="entry name" value="HTH-TYPE TRANSCRIPTIONAL REGULATOR"/>
    <property type="match status" value="1"/>
</dbReference>
<dbReference type="GO" id="GO:0003700">
    <property type="term" value="F:DNA-binding transcription factor activity"/>
    <property type="evidence" value="ECO:0007669"/>
    <property type="project" value="InterPro"/>
</dbReference>
<dbReference type="InParanoid" id="A0A1M6HZ11"/>
<proteinExistence type="inferred from homology"/>
<dbReference type="Gene3D" id="1.10.10.10">
    <property type="entry name" value="Winged helix-like DNA-binding domain superfamily/Winged helix DNA-binding domain"/>
    <property type="match status" value="1"/>
</dbReference>
<evidence type="ECO:0000256" key="3">
    <source>
        <dbReference type="ARBA" id="ARBA00023125"/>
    </source>
</evidence>
<dbReference type="Pfam" id="PF03466">
    <property type="entry name" value="LysR_substrate"/>
    <property type="match status" value="1"/>
</dbReference>
<evidence type="ECO:0000259" key="5">
    <source>
        <dbReference type="PROSITE" id="PS50931"/>
    </source>
</evidence>
<evidence type="ECO:0000313" key="6">
    <source>
        <dbReference type="EMBL" id="SHJ27450.1"/>
    </source>
</evidence>
<dbReference type="AlphaFoldDB" id="A0A1M6HZ11"/>
<keyword evidence="7" id="KW-1185">Reference proteome</keyword>
<dbReference type="RefSeq" id="WP_143183233.1">
    <property type="nucleotide sequence ID" value="NZ_FQYR01000003.1"/>
</dbReference>
<keyword evidence="2" id="KW-0805">Transcription regulation</keyword>
<dbReference type="PANTHER" id="PTHR30126:SF40">
    <property type="entry name" value="HTH-TYPE TRANSCRIPTIONAL REGULATOR GLTR"/>
    <property type="match status" value="1"/>
</dbReference>
<organism evidence="6 7">
    <name type="scientific">Rubritalea squalenifaciens DSM 18772</name>
    <dbReference type="NCBI Taxonomy" id="1123071"/>
    <lineage>
        <taxon>Bacteria</taxon>
        <taxon>Pseudomonadati</taxon>
        <taxon>Verrucomicrobiota</taxon>
        <taxon>Verrucomicrobiia</taxon>
        <taxon>Verrucomicrobiales</taxon>
        <taxon>Rubritaleaceae</taxon>
        <taxon>Rubritalea</taxon>
    </lineage>
</organism>
<dbReference type="STRING" id="1123071.SAMN02745181_1625"/>
<sequence length="307" mass="34505">MWFIFALYALMREGLDINLQSLRLIRLVAECGAITAASAQAGLSPSSISRHIQAAEARLGFRVFDRTTRKIQLTEKGFTLLRETQVIPHVLDEALRRIRELDESRLKVCISTGLTTSHIAGIFHAYQKMDTGQKLVLSQMSGENVLRGTVAGLYDLGILTGMNTIPSEVEVCHRIEDVFVAITNESDDLPYEGVAGFRKWAAIRDWLLPNDTSTTRRVIDDWALTLRVRLNARTELENFDLMGQLVGMGMGVALVPRRAVGLMSQRKKLKIVSLPKVLKRELVVIRRKSNQVQDGQKEFLNKILFST</sequence>
<dbReference type="InterPro" id="IPR036388">
    <property type="entry name" value="WH-like_DNA-bd_sf"/>
</dbReference>
<accession>A0A1M6HZ11</accession>
<dbReference type="Pfam" id="PF00126">
    <property type="entry name" value="HTH_1"/>
    <property type="match status" value="1"/>
</dbReference>
<evidence type="ECO:0000256" key="2">
    <source>
        <dbReference type="ARBA" id="ARBA00023015"/>
    </source>
</evidence>
<dbReference type="PROSITE" id="PS50931">
    <property type="entry name" value="HTH_LYSR"/>
    <property type="match status" value="1"/>
</dbReference>
<dbReference type="SUPFAM" id="SSF53850">
    <property type="entry name" value="Periplasmic binding protein-like II"/>
    <property type="match status" value="1"/>
</dbReference>
<dbReference type="InterPro" id="IPR005119">
    <property type="entry name" value="LysR_subst-bd"/>
</dbReference>
<feature type="domain" description="HTH lysR-type" evidence="5">
    <location>
        <begin position="17"/>
        <end position="74"/>
    </location>
</feature>
<keyword evidence="3 6" id="KW-0238">DNA-binding</keyword>
<protein>
    <submittedName>
        <fullName evidence="6">DNA-binding transcriptional regulator, LysR family</fullName>
    </submittedName>
</protein>
<evidence type="ECO:0000313" key="7">
    <source>
        <dbReference type="Proteomes" id="UP000184510"/>
    </source>
</evidence>
<evidence type="ECO:0000256" key="1">
    <source>
        <dbReference type="ARBA" id="ARBA00009437"/>
    </source>
</evidence>
<dbReference type="EMBL" id="FQYR01000003">
    <property type="protein sequence ID" value="SHJ27450.1"/>
    <property type="molecule type" value="Genomic_DNA"/>
</dbReference>
<dbReference type="CDD" id="cd05466">
    <property type="entry name" value="PBP2_LTTR_substrate"/>
    <property type="match status" value="1"/>
</dbReference>
<dbReference type="GO" id="GO:0000976">
    <property type="term" value="F:transcription cis-regulatory region binding"/>
    <property type="evidence" value="ECO:0007669"/>
    <property type="project" value="TreeGrafter"/>
</dbReference>
<dbReference type="OrthoDB" id="8437302at2"/>
<gene>
    <name evidence="6" type="ORF">SAMN02745181_1625</name>
</gene>